<feature type="transmembrane region" description="Helical" evidence="1">
    <location>
        <begin position="156"/>
        <end position="173"/>
    </location>
</feature>
<organism evidence="2 3">
    <name type="scientific">Dokdonia ponticola</name>
    <dbReference type="NCBI Taxonomy" id="2041041"/>
    <lineage>
        <taxon>Bacteria</taxon>
        <taxon>Pseudomonadati</taxon>
        <taxon>Bacteroidota</taxon>
        <taxon>Flavobacteriia</taxon>
        <taxon>Flavobacteriales</taxon>
        <taxon>Flavobacteriaceae</taxon>
        <taxon>Dokdonia</taxon>
    </lineage>
</organism>
<evidence type="ECO:0000256" key="1">
    <source>
        <dbReference type="SAM" id="Phobius"/>
    </source>
</evidence>
<sequence length="178" mass="19843">MASAFGHAFAAIALGTSLPKEYRTVKFWILSMACAILPDADVIGFSIGIPYDSFWGHRGFSHSLLGAFVLGITITILFYRSIVLSKKGIILVLFFTIATASHAVLDAMTTGGLGVAFFAPWDNTRHFFDWRPIQVSPIGIKNFFSEWGLRVIMSELLYIFVPGAFYMGSMYIIRKIRK</sequence>
<evidence type="ECO:0000313" key="2">
    <source>
        <dbReference type="EMBL" id="MFC4635804.1"/>
    </source>
</evidence>
<dbReference type="GO" id="GO:0016787">
    <property type="term" value="F:hydrolase activity"/>
    <property type="evidence" value="ECO:0007669"/>
    <property type="project" value="UniProtKB-KW"/>
</dbReference>
<dbReference type="PANTHER" id="PTHR35531:SF1">
    <property type="entry name" value="INNER MEMBRANE PROTEIN YBCI-RELATED"/>
    <property type="match status" value="1"/>
</dbReference>
<feature type="transmembrane region" description="Helical" evidence="1">
    <location>
        <begin position="91"/>
        <end position="119"/>
    </location>
</feature>
<feature type="transmembrane region" description="Helical" evidence="1">
    <location>
        <begin position="60"/>
        <end position="79"/>
    </location>
</feature>
<keyword evidence="3" id="KW-1185">Reference proteome</keyword>
<dbReference type="Pfam" id="PF04307">
    <property type="entry name" value="YdjM"/>
    <property type="match status" value="1"/>
</dbReference>
<protein>
    <submittedName>
        <fullName evidence="2">Metal-dependent hydrolase</fullName>
    </submittedName>
</protein>
<dbReference type="Proteomes" id="UP001596043">
    <property type="component" value="Unassembled WGS sequence"/>
</dbReference>
<accession>A0ABV9I0H6</accession>
<keyword evidence="1" id="KW-0472">Membrane</keyword>
<name>A0ABV9I0H6_9FLAO</name>
<dbReference type="EMBL" id="JBHSFV010000012">
    <property type="protein sequence ID" value="MFC4635804.1"/>
    <property type="molecule type" value="Genomic_DNA"/>
</dbReference>
<keyword evidence="1" id="KW-0812">Transmembrane</keyword>
<comment type="caution">
    <text evidence="2">The sequence shown here is derived from an EMBL/GenBank/DDBJ whole genome shotgun (WGS) entry which is preliminary data.</text>
</comment>
<dbReference type="PANTHER" id="PTHR35531">
    <property type="entry name" value="INNER MEMBRANE PROTEIN YBCI-RELATED"/>
    <property type="match status" value="1"/>
</dbReference>
<gene>
    <name evidence="2" type="ORF">ACFO3O_17975</name>
</gene>
<keyword evidence="2" id="KW-0378">Hydrolase</keyword>
<dbReference type="InterPro" id="IPR007404">
    <property type="entry name" value="YdjM-like"/>
</dbReference>
<proteinExistence type="predicted"/>
<keyword evidence="1" id="KW-1133">Transmembrane helix</keyword>
<evidence type="ECO:0000313" key="3">
    <source>
        <dbReference type="Proteomes" id="UP001596043"/>
    </source>
</evidence>
<dbReference type="RefSeq" id="WP_379981380.1">
    <property type="nucleotide sequence ID" value="NZ_JBHSFV010000012.1"/>
</dbReference>
<reference evidence="3" key="1">
    <citation type="journal article" date="2019" name="Int. J. Syst. Evol. Microbiol.">
        <title>The Global Catalogue of Microorganisms (GCM) 10K type strain sequencing project: providing services to taxonomists for standard genome sequencing and annotation.</title>
        <authorList>
            <consortium name="The Broad Institute Genomics Platform"/>
            <consortium name="The Broad Institute Genome Sequencing Center for Infectious Disease"/>
            <person name="Wu L."/>
            <person name="Ma J."/>
        </authorList>
    </citation>
    <scope>NUCLEOTIDE SEQUENCE [LARGE SCALE GENOMIC DNA]</scope>
    <source>
        <strain evidence="3">YJ-61-S</strain>
    </source>
</reference>